<reference evidence="6" key="1">
    <citation type="journal article" date="2019" name="Int. J. Syst. Evol. Microbiol.">
        <title>The Global Catalogue of Microorganisms (GCM) 10K type strain sequencing project: providing services to taxonomists for standard genome sequencing and annotation.</title>
        <authorList>
            <consortium name="The Broad Institute Genomics Platform"/>
            <consortium name="The Broad Institute Genome Sequencing Center for Infectious Disease"/>
            <person name="Wu L."/>
            <person name="Ma J."/>
        </authorList>
    </citation>
    <scope>NUCLEOTIDE SEQUENCE [LARGE SCALE GENOMIC DNA]</scope>
    <source>
        <strain evidence="6">JCM 9687</strain>
    </source>
</reference>
<keyword evidence="2" id="KW-0238">DNA-binding</keyword>
<dbReference type="CDD" id="cd07377">
    <property type="entry name" value="WHTH_GntR"/>
    <property type="match status" value="1"/>
</dbReference>
<dbReference type="PROSITE" id="PS51257">
    <property type="entry name" value="PROKAR_LIPOPROTEIN"/>
    <property type="match status" value="1"/>
</dbReference>
<protein>
    <submittedName>
        <fullName evidence="5">FCD domain-containing protein</fullName>
    </submittedName>
</protein>
<dbReference type="PRINTS" id="PR00035">
    <property type="entry name" value="HTHGNTR"/>
</dbReference>
<keyword evidence="1" id="KW-0805">Transcription regulation</keyword>
<name>A0ABP6RN81_9PSEU</name>
<dbReference type="SUPFAM" id="SSF46785">
    <property type="entry name" value="Winged helix' DNA-binding domain"/>
    <property type="match status" value="1"/>
</dbReference>
<comment type="caution">
    <text evidence="5">The sequence shown here is derived from an EMBL/GenBank/DDBJ whole genome shotgun (WGS) entry which is preliminary data.</text>
</comment>
<dbReference type="SUPFAM" id="SSF48008">
    <property type="entry name" value="GntR ligand-binding domain-like"/>
    <property type="match status" value="1"/>
</dbReference>
<gene>
    <name evidence="5" type="ORF">GCM10020366_26900</name>
</gene>
<evidence type="ECO:0000256" key="1">
    <source>
        <dbReference type="ARBA" id="ARBA00023015"/>
    </source>
</evidence>
<dbReference type="SMART" id="SM00345">
    <property type="entry name" value="HTH_GNTR"/>
    <property type="match status" value="1"/>
</dbReference>
<dbReference type="Pfam" id="PF00392">
    <property type="entry name" value="GntR"/>
    <property type="match status" value="1"/>
</dbReference>
<dbReference type="EMBL" id="BAAAYK010000038">
    <property type="protein sequence ID" value="GAA3357719.1"/>
    <property type="molecule type" value="Genomic_DNA"/>
</dbReference>
<sequence>MIGKSTVFPFAAASRPGPSQQVAYSCGMSFRPATRHVPMSVQIGDQVRKRITSGEWAVGTKLPGEHDLVAAFGASRATVREALRGLIHAGLLEARPGDGTYVRSASELDAVLRRQISPRAVDSVFEVREALEIYAARLAAARATDDELGELAVLLADRDAATDLKGRLERDIRFHDALVAASGNPLLLDMYRGVDRASTYSPGELSERARRRFLVGEWEDEDEHHALLSALRQRDPDAAADAATRLLQHAREAFVRAEDGGTGDG</sequence>
<dbReference type="Gene3D" id="1.20.120.530">
    <property type="entry name" value="GntR ligand-binding domain-like"/>
    <property type="match status" value="1"/>
</dbReference>
<dbReference type="InterPro" id="IPR036388">
    <property type="entry name" value="WH-like_DNA-bd_sf"/>
</dbReference>
<evidence type="ECO:0000256" key="2">
    <source>
        <dbReference type="ARBA" id="ARBA00023125"/>
    </source>
</evidence>
<feature type="domain" description="HTH gntR-type" evidence="4">
    <location>
        <begin position="37"/>
        <end position="105"/>
    </location>
</feature>
<accession>A0ABP6RN81</accession>
<dbReference type="Proteomes" id="UP001500483">
    <property type="component" value="Unassembled WGS sequence"/>
</dbReference>
<keyword evidence="6" id="KW-1185">Reference proteome</keyword>
<dbReference type="PANTHER" id="PTHR43537">
    <property type="entry name" value="TRANSCRIPTIONAL REGULATOR, GNTR FAMILY"/>
    <property type="match status" value="1"/>
</dbReference>
<dbReference type="Gene3D" id="1.10.10.10">
    <property type="entry name" value="Winged helix-like DNA-binding domain superfamily/Winged helix DNA-binding domain"/>
    <property type="match status" value="1"/>
</dbReference>
<proteinExistence type="predicted"/>
<evidence type="ECO:0000256" key="3">
    <source>
        <dbReference type="ARBA" id="ARBA00023163"/>
    </source>
</evidence>
<dbReference type="Pfam" id="PF07729">
    <property type="entry name" value="FCD"/>
    <property type="match status" value="1"/>
</dbReference>
<evidence type="ECO:0000313" key="6">
    <source>
        <dbReference type="Proteomes" id="UP001500483"/>
    </source>
</evidence>
<dbReference type="PANTHER" id="PTHR43537:SF47">
    <property type="entry name" value="REGULATORY PROTEIN GNTR HTH"/>
    <property type="match status" value="1"/>
</dbReference>
<evidence type="ECO:0000259" key="4">
    <source>
        <dbReference type="PROSITE" id="PS50949"/>
    </source>
</evidence>
<dbReference type="SMART" id="SM00895">
    <property type="entry name" value="FCD"/>
    <property type="match status" value="1"/>
</dbReference>
<dbReference type="InterPro" id="IPR036390">
    <property type="entry name" value="WH_DNA-bd_sf"/>
</dbReference>
<evidence type="ECO:0000313" key="5">
    <source>
        <dbReference type="EMBL" id="GAA3357719.1"/>
    </source>
</evidence>
<organism evidence="5 6">
    <name type="scientific">Saccharopolyspora gregorii</name>
    <dbReference type="NCBI Taxonomy" id="33914"/>
    <lineage>
        <taxon>Bacteria</taxon>
        <taxon>Bacillati</taxon>
        <taxon>Actinomycetota</taxon>
        <taxon>Actinomycetes</taxon>
        <taxon>Pseudonocardiales</taxon>
        <taxon>Pseudonocardiaceae</taxon>
        <taxon>Saccharopolyspora</taxon>
    </lineage>
</organism>
<dbReference type="PROSITE" id="PS50949">
    <property type="entry name" value="HTH_GNTR"/>
    <property type="match status" value="1"/>
</dbReference>
<keyword evidence="3" id="KW-0804">Transcription</keyword>
<dbReference type="InterPro" id="IPR000524">
    <property type="entry name" value="Tscrpt_reg_HTH_GntR"/>
</dbReference>
<dbReference type="InterPro" id="IPR011711">
    <property type="entry name" value="GntR_C"/>
</dbReference>
<dbReference type="InterPro" id="IPR008920">
    <property type="entry name" value="TF_FadR/GntR_C"/>
</dbReference>